<feature type="binding site" evidence="3">
    <location>
        <position position="28"/>
    </location>
    <ligand>
        <name>a divalent metal cation</name>
        <dbReference type="ChEBI" id="CHEBI:60240"/>
        <label>1</label>
    </ligand>
</feature>
<dbReference type="GO" id="GO:0005739">
    <property type="term" value="C:mitochondrion"/>
    <property type="evidence" value="ECO:0007669"/>
    <property type="project" value="TreeGrafter"/>
</dbReference>
<dbReference type="Proteomes" id="UP001381693">
    <property type="component" value="Unassembled WGS sequence"/>
</dbReference>
<dbReference type="PANTHER" id="PTHR13799">
    <property type="entry name" value="NGG1 INTERACTING FACTOR 3"/>
    <property type="match status" value="1"/>
</dbReference>
<gene>
    <name evidence="4" type="primary">NIF3L1</name>
    <name evidence="4" type="ORF">SK128_021370</name>
</gene>
<comment type="caution">
    <text evidence="4">The sequence shown here is derived from an EMBL/GenBank/DDBJ whole genome shotgun (WGS) entry which is preliminary data.</text>
</comment>
<feature type="binding site" evidence="3">
    <location>
        <position position="231"/>
    </location>
    <ligand>
        <name>a divalent metal cation</name>
        <dbReference type="ChEBI" id="CHEBI:60240"/>
        <label>1</label>
    </ligand>
</feature>
<name>A0AAN8X4P4_HALRR</name>
<dbReference type="GO" id="GO:0046872">
    <property type="term" value="F:metal ion binding"/>
    <property type="evidence" value="ECO:0007669"/>
    <property type="project" value="UniProtKB-KW"/>
</dbReference>
<keyword evidence="5" id="KW-1185">Reference proteome</keyword>
<proteinExistence type="inferred from homology"/>
<dbReference type="SUPFAM" id="SSF102705">
    <property type="entry name" value="NIF3 (NGG1p interacting factor 3)-like"/>
    <property type="match status" value="1"/>
</dbReference>
<protein>
    <recommendedName>
        <fullName evidence="2">NIF3-like protein 1</fullName>
    </recommendedName>
</protein>
<sequence length="265" mass="29323">MFCVFQERIVACCLEKGIAIYSPHTSYDTLEGGVNDWLIQAFDGTNVIPLQPSLQAPRYSHQVVIRHNQGGKVEEILENSYVLEILNKTGISYVNADESRTVLCQEKDLPSILSISSHQPLQFTITKLEQTPIPGHGTGRKCDLKSPITIREAVNKVKCHLKLPYIRLALAHNTNEDSPINSLAVCAGSGSSVLRGTKVDLWLTGEMSHHEVLDATHSGTSVILTDHSNSERGFLLQLKPRLVELLKGKVQVIVSEKDRDPLQVI</sequence>
<dbReference type="InterPro" id="IPR036069">
    <property type="entry name" value="DUF34/NIF3_sf"/>
</dbReference>
<evidence type="ECO:0000313" key="5">
    <source>
        <dbReference type="Proteomes" id="UP001381693"/>
    </source>
</evidence>
<evidence type="ECO:0000256" key="1">
    <source>
        <dbReference type="ARBA" id="ARBA00006964"/>
    </source>
</evidence>
<dbReference type="EMBL" id="JAXCGZ010009803">
    <property type="protein sequence ID" value="KAK7076166.1"/>
    <property type="molecule type" value="Genomic_DNA"/>
</dbReference>
<dbReference type="Pfam" id="PF01784">
    <property type="entry name" value="DUF34_NIF3"/>
    <property type="match status" value="1"/>
</dbReference>
<keyword evidence="3" id="KW-0479">Metal-binding</keyword>
<reference evidence="4 5" key="1">
    <citation type="submission" date="2023-11" db="EMBL/GenBank/DDBJ databases">
        <title>Halocaridina rubra genome assembly.</title>
        <authorList>
            <person name="Smith C."/>
        </authorList>
    </citation>
    <scope>NUCLEOTIDE SEQUENCE [LARGE SCALE GENOMIC DNA]</scope>
    <source>
        <strain evidence="4">EP-1</strain>
        <tissue evidence="4">Whole</tissue>
    </source>
</reference>
<dbReference type="InterPro" id="IPR002678">
    <property type="entry name" value="DUF34/NIF3"/>
</dbReference>
<dbReference type="Gene3D" id="3.40.1390.30">
    <property type="entry name" value="NIF3 (NGG1p interacting factor 3)-like"/>
    <property type="match status" value="2"/>
</dbReference>
<evidence type="ECO:0000256" key="3">
    <source>
        <dbReference type="PIRSR" id="PIRSR602678-1"/>
    </source>
</evidence>
<evidence type="ECO:0000256" key="2">
    <source>
        <dbReference type="ARBA" id="ARBA00019069"/>
    </source>
</evidence>
<dbReference type="AlphaFoldDB" id="A0AAN8X4P4"/>
<accession>A0AAN8X4P4</accession>
<dbReference type="PANTHER" id="PTHR13799:SF13">
    <property type="entry name" value="NIF3-LIKE PROTEIN 1"/>
    <property type="match status" value="1"/>
</dbReference>
<feature type="binding site" evidence="3">
    <location>
        <position position="227"/>
    </location>
    <ligand>
        <name>a divalent metal cation</name>
        <dbReference type="ChEBI" id="CHEBI:60240"/>
        <label>1</label>
    </ligand>
</feature>
<comment type="similarity">
    <text evidence="1">Belongs to the GTP cyclohydrolase I type 2/NIF3 family.</text>
</comment>
<evidence type="ECO:0000313" key="4">
    <source>
        <dbReference type="EMBL" id="KAK7076166.1"/>
    </source>
</evidence>
<organism evidence="4 5">
    <name type="scientific">Halocaridina rubra</name>
    <name type="common">Hawaiian red shrimp</name>
    <dbReference type="NCBI Taxonomy" id="373956"/>
    <lineage>
        <taxon>Eukaryota</taxon>
        <taxon>Metazoa</taxon>
        <taxon>Ecdysozoa</taxon>
        <taxon>Arthropoda</taxon>
        <taxon>Crustacea</taxon>
        <taxon>Multicrustacea</taxon>
        <taxon>Malacostraca</taxon>
        <taxon>Eumalacostraca</taxon>
        <taxon>Eucarida</taxon>
        <taxon>Decapoda</taxon>
        <taxon>Pleocyemata</taxon>
        <taxon>Caridea</taxon>
        <taxon>Atyoidea</taxon>
        <taxon>Atyidae</taxon>
        <taxon>Halocaridina</taxon>
    </lineage>
</organism>